<keyword evidence="5 7" id="KW-0808">Transferase</keyword>
<evidence type="ECO:0000256" key="2">
    <source>
        <dbReference type="ARBA" id="ARBA00005879"/>
    </source>
</evidence>
<dbReference type="Pfam" id="PF00590">
    <property type="entry name" value="TP_methylase"/>
    <property type="match status" value="1"/>
</dbReference>
<dbReference type="InterPro" id="IPR050161">
    <property type="entry name" value="Siro_Cobalamin_biosynth"/>
</dbReference>
<dbReference type="CDD" id="cd11641">
    <property type="entry name" value="Precorrin-4_C11-MT"/>
    <property type="match status" value="1"/>
</dbReference>
<dbReference type="PROSITE" id="PS00840">
    <property type="entry name" value="SUMT_2"/>
    <property type="match status" value="1"/>
</dbReference>
<dbReference type="InterPro" id="IPR006362">
    <property type="entry name" value="Cbl_synth_CobM/CibF"/>
</dbReference>
<evidence type="ECO:0000313" key="10">
    <source>
        <dbReference type="EMBL" id="SDW53584.1"/>
    </source>
</evidence>
<evidence type="ECO:0000256" key="6">
    <source>
        <dbReference type="ARBA" id="ARBA00022691"/>
    </source>
</evidence>
<accession>A0A1H2UDP2</accession>
<dbReference type="NCBIfam" id="TIGR01465">
    <property type="entry name" value="cobM_cbiF"/>
    <property type="match status" value="1"/>
</dbReference>
<evidence type="ECO:0000256" key="5">
    <source>
        <dbReference type="ARBA" id="ARBA00022679"/>
    </source>
</evidence>
<dbReference type="UniPathway" id="UPA00148"/>
<dbReference type="GO" id="GO:0046026">
    <property type="term" value="F:precorrin-4 C11-methyltransferase activity"/>
    <property type="evidence" value="ECO:0007669"/>
    <property type="project" value="InterPro"/>
</dbReference>
<evidence type="ECO:0000256" key="8">
    <source>
        <dbReference type="SAM" id="MobiDB-lite"/>
    </source>
</evidence>
<keyword evidence="11" id="KW-1185">Reference proteome</keyword>
<organism evidence="10 11">
    <name type="scientific">Roseicitreum antarcticum</name>
    <dbReference type="NCBI Taxonomy" id="564137"/>
    <lineage>
        <taxon>Bacteria</taxon>
        <taxon>Pseudomonadati</taxon>
        <taxon>Pseudomonadota</taxon>
        <taxon>Alphaproteobacteria</taxon>
        <taxon>Rhodobacterales</taxon>
        <taxon>Paracoccaceae</taxon>
        <taxon>Roseicitreum</taxon>
    </lineage>
</organism>
<dbReference type="PROSITE" id="PS00839">
    <property type="entry name" value="SUMT_1"/>
    <property type="match status" value="1"/>
</dbReference>
<comment type="pathway">
    <text evidence="1">Cofactor biosynthesis; adenosylcobalamin biosynthesis.</text>
</comment>
<feature type="region of interest" description="Disordered" evidence="8">
    <location>
        <begin position="251"/>
        <end position="346"/>
    </location>
</feature>
<dbReference type="InterPro" id="IPR014776">
    <property type="entry name" value="4pyrrole_Mease_sub2"/>
</dbReference>
<dbReference type="Gene3D" id="3.40.1010.10">
    <property type="entry name" value="Cobalt-precorrin-4 Transmethylase, Domain 1"/>
    <property type="match status" value="1"/>
</dbReference>
<sequence length="346" mass="35625">MTVHFIGAGPGAPDLLTLRGRDLIASCPVCLYAGSLVPLAVLAHCPPGAKIVNTAPMDLDAIMAEIASAHATGQDVARLHSGDLSVWSAMGEQLRRLRAMGVPFTVTPGVPSFAAAAAALGAELTLPGLAQSVVLTRTPGRASAMPEGESLRNFAATGATLALHLSIQNLDTVVAELTPDYGADCPVAVVYRASWPDQQIIRGTLGDIAGRVGPGIARTALIIVGRALAGEGFDDSRLYAGDYDRRYRPQGADSPWQGWMPEAEGSTDAAPAAAADRAISPAPIHTNRRGSASGDDAGKDPQPAPAVSGASRKVPPAPGTTTDPGPQANTKAFHSDTRPESDRPDE</sequence>
<dbReference type="EMBL" id="FNOM01000002">
    <property type="protein sequence ID" value="SDW53584.1"/>
    <property type="molecule type" value="Genomic_DNA"/>
</dbReference>
<dbReference type="SUPFAM" id="SSF53790">
    <property type="entry name" value="Tetrapyrrole methylase"/>
    <property type="match status" value="1"/>
</dbReference>
<evidence type="ECO:0000313" key="11">
    <source>
        <dbReference type="Proteomes" id="UP000198539"/>
    </source>
</evidence>
<evidence type="ECO:0000256" key="4">
    <source>
        <dbReference type="ARBA" id="ARBA00022603"/>
    </source>
</evidence>
<reference evidence="10 11" key="1">
    <citation type="submission" date="2016-10" db="EMBL/GenBank/DDBJ databases">
        <authorList>
            <person name="de Groot N.N."/>
        </authorList>
    </citation>
    <scope>NUCLEOTIDE SEQUENCE [LARGE SCALE GENOMIC DNA]</scope>
    <source>
        <strain evidence="10 11">CGMCC 1.8894</strain>
    </source>
</reference>
<dbReference type="Gene3D" id="3.30.950.10">
    <property type="entry name" value="Methyltransferase, Cobalt-precorrin-4 Transmethylase, Domain 2"/>
    <property type="match status" value="1"/>
</dbReference>
<dbReference type="PANTHER" id="PTHR45790">
    <property type="entry name" value="SIROHEME SYNTHASE-RELATED"/>
    <property type="match status" value="1"/>
</dbReference>
<keyword evidence="3" id="KW-0169">Cobalamin biosynthesis</keyword>
<keyword evidence="6" id="KW-0949">S-adenosyl-L-methionine</keyword>
<dbReference type="InterPro" id="IPR000878">
    <property type="entry name" value="4pyrrol_Mease"/>
</dbReference>
<feature type="domain" description="Tetrapyrrole methylase" evidence="9">
    <location>
        <begin position="2"/>
        <end position="208"/>
    </location>
</feature>
<evidence type="ECO:0000259" key="9">
    <source>
        <dbReference type="Pfam" id="PF00590"/>
    </source>
</evidence>
<dbReference type="InterPro" id="IPR035996">
    <property type="entry name" value="4pyrrol_Methylase_sf"/>
</dbReference>
<dbReference type="Proteomes" id="UP000198539">
    <property type="component" value="Unassembled WGS sequence"/>
</dbReference>
<gene>
    <name evidence="10" type="ORF">SAMN04488238_102337</name>
</gene>
<protein>
    <submittedName>
        <fullName evidence="10">Precorrin-4 C11-methyltransferase</fullName>
    </submittedName>
</protein>
<feature type="compositionally biased region" description="Low complexity" evidence="8">
    <location>
        <begin position="269"/>
        <end position="283"/>
    </location>
</feature>
<keyword evidence="4 7" id="KW-0489">Methyltransferase</keyword>
<dbReference type="GO" id="GO:0032259">
    <property type="term" value="P:methylation"/>
    <property type="evidence" value="ECO:0007669"/>
    <property type="project" value="UniProtKB-KW"/>
</dbReference>
<proteinExistence type="inferred from homology"/>
<comment type="similarity">
    <text evidence="2 7">Belongs to the precorrin methyltransferase family.</text>
</comment>
<evidence type="ECO:0000256" key="7">
    <source>
        <dbReference type="RuleBase" id="RU003960"/>
    </source>
</evidence>
<name>A0A1H2UDP2_9RHOB</name>
<feature type="compositionally biased region" description="Basic and acidic residues" evidence="8">
    <location>
        <begin position="333"/>
        <end position="346"/>
    </location>
</feature>
<evidence type="ECO:0000256" key="3">
    <source>
        <dbReference type="ARBA" id="ARBA00022573"/>
    </source>
</evidence>
<dbReference type="PANTHER" id="PTHR45790:SF4">
    <property type="entry name" value="COBALT-PRECORRIN-4 C(11)-METHYLTRANSFERASE"/>
    <property type="match status" value="1"/>
</dbReference>
<dbReference type="STRING" id="564137.SAMN04488238_102337"/>
<dbReference type="InterPro" id="IPR014777">
    <property type="entry name" value="4pyrrole_Mease_sub1"/>
</dbReference>
<evidence type="ECO:0000256" key="1">
    <source>
        <dbReference type="ARBA" id="ARBA00004953"/>
    </source>
</evidence>
<dbReference type="AlphaFoldDB" id="A0A1H2UDP2"/>
<dbReference type="GO" id="GO:0009236">
    <property type="term" value="P:cobalamin biosynthetic process"/>
    <property type="evidence" value="ECO:0007669"/>
    <property type="project" value="UniProtKB-UniPathway"/>
</dbReference>
<dbReference type="InterPro" id="IPR003043">
    <property type="entry name" value="Uropor_MeTrfase_CS"/>
</dbReference>